<gene>
    <name evidence="1" type="ORF">FGM00_01180</name>
</gene>
<dbReference type="PANTHER" id="PTHR12526">
    <property type="entry name" value="GLYCOSYLTRANSFERASE"/>
    <property type="match status" value="1"/>
</dbReference>
<dbReference type="Gene3D" id="3.40.50.2000">
    <property type="entry name" value="Glycogen Phosphorylase B"/>
    <property type="match status" value="2"/>
</dbReference>
<dbReference type="OrthoDB" id="9768685at2"/>
<dbReference type="KEGG" id="asag:FGM00_01180"/>
<dbReference type="GO" id="GO:0016740">
    <property type="term" value="F:transferase activity"/>
    <property type="evidence" value="ECO:0007669"/>
    <property type="project" value="UniProtKB-KW"/>
</dbReference>
<sequence>MNKMIKVVHLQTHLPSSGNAAFRLHQALNQNGVHSRMLSLTSDVAPNTNLNHLNLKATIVARLNSKFHNRHNENVIEKFGLFSYPVLGTDISNHHFVREADVIYIHWVLAGFLNFSGLEKLMKLGKPIIFFMHDMWTITGGCHHSFTCTKYSGTCSKCQMFENAKTNGLPAKELRKKVRLYHKYDNLNFVSPSNWLYELAKKSVLTKDKPLFHIPNLVDTTIFKPADKKTVRQILNLPNTGTLIGFGAISPKSPYKGWSYLKKAFELVAEQGREDIGIVIFGSDYDQEIEQALPFKCYFVGRLRDEYSSALVYNAVDLFVAPSLAETFGLVILESLRCGTPVVAFKTGGIPELIRHKKNGYLAKYKDSLDLAEGILFCLNMLSSGEALPEFDTEVIVKQHLALYKQIAPNKFIG</sequence>
<evidence type="ECO:0000313" key="2">
    <source>
        <dbReference type="Proteomes" id="UP000310017"/>
    </source>
</evidence>
<keyword evidence="1" id="KW-0808">Transferase</keyword>
<keyword evidence="2" id="KW-1185">Reference proteome</keyword>
<protein>
    <submittedName>
        <fullName evidence="1">Glycosyltransferase</fullName>
    </submittedName>
</protein>
<dbReference type="Pfam" id="PF13692">
    <property type="entry name" value="Glyco_trans_1_4"/>
    <property type="match status" value="1"/>
</dbReference>
<proteinExistence type="predicted"/>
<dbReference type="Proteomes" id="UP000310017">
    <property type="component" value="Chromosome"/>
</dbReference>
<reference evidence="1 2" key="1">
    <citation type="submission" date="2019-05" db="EMBL/GenBank/DDBJ databases">
        <title>Genome sequencing of F202Z8.</title>
        <authorList>
            <person name="Kwon Y.M."/>
        </authorList>
    </citation>
    <scope>NUCLEOTIDE SEQUENCE [LARGE SCALE GENOMIC DNA]</scope>
    <source>
        <strain evidence="1 2">F202Z8</strain>
    </source>
</reference>
<dbReference type="AlphaFoldDB" id="A0A5B7SK29"/>
<dbReference type="PANTHER" id="PTHR12526:SF637">
    <property type="entry name" value="GLYCOSYLTRANSFERASE EPSF-RELATED"/>
    <property type="match status" value="1"/>
</dbReference>
<organism evidence="1 2">
    <name type="scientific">Aggregatimonas sangjinii</name>
    <dbReference type="NCBI Taxonomy" id="2583587"/>
    <lineage>
        <taxon>Bacteria</taxon>
        <taxon>Pseudomonadati</taxon>
        <taxon>Bacteroidota</taxon>
        <taxon>Flavobacteriia</taxon>
        <taxon>Flavobacteriales</taxon>
        <taxon>Flavobacteriaceae</taxon>
        <taxon>Aggregatimonas</taxon>
    </lineage>
</organism>
<evidence type="ECO:0000313" key="1">
    <source>
        <dbReference type="EMBL" id="QCW98796.1"/>
    </source>
</evidence>
<dbReference type="SUPFAM" id="SSF53756">
    <property type="entry name" value="UDP-Glycosyltransferase/glycogen phosphorylase"/>
    <property type="match status" value="1"/>
</dbReference>
<dbReference type="EMBL" id="CP040710">
    <property type="protein sequence ID" value="QCW98796.1"/>
    <property type="molecule type" value="Genomic_DNA"/>
</dbReference>
<accession>A0A5B7SK29</accession>
<name>A0A5B7SK29_9FLAO</name>